<feature type="compositionally biased region" description="Low complexity" evidence="1">
    <location>
        <begin position="243"/>
        <end position="261"/>
    </location>
</feature>
<evidence type="ECO:0000256" key="2">
    <source>
        <dbReference type="SAM" id="Phobius"/>
    </source>
</evidence>
<name>A0A2G8SBB3_9APHY</name>
<proteinExistence type="predicted"/>
<comment type="caution">
    <text evidence="3">The sequence shown here is derived from an EMBL/GenBank/DDBJ whole genome shotgun (WGS) entry which is preliminary data.</text>
</comment>
<gene>
    <name evidence="3" type="ORF">GSI_05737</name>
</gene>
<keyword evidence="2" id="KW-0472">Membrane</keyword>
<feature type="transmembrane region" description="Helical" evidence="2">
    <location>
        <begin position="465"/>
        <end position="486"/>
    </location>
</feature>
<evidence type="ECO:0000256" key="1">
    <source>
        <dbReference type="SAM" id="MobiDB-lite"/>
    </source>
</evidence>
<dbReference type="AlphaFoldDB" id="A0A2G8SBB3"/>
<evidence type="ECO:0000313" key="3">
    <source>
        <dbReference type="EMBL" id="PIL31041.1"/>
    </source>
</evidence>
<feature type="transmembrane region" description="Helical" evidence="2">
    <location>
        <begin position="429"/>
        <end position="459"/>
    </location>
</feature>
<feature type="transmembrane region" description="Helical" evidence="2">
    <location>
        <begin position="353"/>
        <end position="374"/>
    </location>
</feature>
<dbReference type="OrthoDB" id="2642524at2759"/>
<reference evidence="3 4" key="1">
    <citation type="journal article" date="2015" name="Sci. Rep.">
        <title>Chromosome-level genome map provides insights into diverse defense mechanisms in the medicinal fungus Ganoderma sinense.</title>
        <authorList>
            <person name="Zhu Y."/>
            <person name="Xu J."/>
            <person name="Sun C."/>
            <person name="Zhou S."/>
            <person name="Xu H."/>
            <person name="Nelson D.R."/>
            <person name="Qian J."/>
            <person name="Song J."/>
            <person name="Luo H."/>
            <person name="Xiang L."/>
            <person name="Li Y."/>
            <person name="Xu Z."/>
            <person name="Ji A."/>
            <person name="Wang L."/>
            <person name="Lu S."/>
            <person name="Hayward A."/>
            <person name="Sun W."/>
            <person name="Li X."/>
            <person name="Schwartz D.C."/>
            <person name="Wang Y."/>
            <person name="Chen S."/>
        </authorList>
    </citation>
    <scope>NUCLEOTIDE SEQUENCE [LARGE SCALE GENOMIC DNA]</scope>
    <source>
        <strain evidence="3 4">ZZ0214-1</strain>
    </source>
</reference>
<feature type="region of interest" description="Disordered" evidence="1">
    <location>
        <begin position="107"/>
        <end position="139"/>
    </location>
</feature>
<dbReference type="Proteomes" id="UP000230002">
    <property type="component" value="Unassembled WGS sequence"/>
</dbReference>
<keyword evidence="2" id="KW-0812">Transmembrane</keyword>
<keyword evidence="4" id="KW-1185">Reference proteome</keyword>
<accession>A0A2G8SBB3</accession>
<feature type="region of interest" description="Disordered" evidence="1">
    <location>
        <begin position="515"/>
        <end position="579"/>
    </location>
</feature>
<feature type="compositionally biased region" description="Low complexity" evidence="1">
    <location>
        <begin position="539"/>
        <end position="556"/>
    </location>
</feature>
<evidence type="ECO:0000313" key="4">
    <source>
        <dbReference type="Proteomes" id="UP000230002"/>
    </source>
</evidence>
<feature type="compositionally biased region" description="Basic residues" evidence="1">
    <location>
        <begin position="223"/>
        <end position="237"/>
    </location>
</feature>
<feature type="compositionally biased region" description="Pro residues" evidence="1">
    <location>
        <begin position="557"/>
        <end position="573"/>
    </location>
</feature>
<feature type="region of interest" description="Disordered" evidence="1">
    <location>
        <begin position="152"/>
        <end position="273"/>
    </location>
</feature>
<organism evidence="3 4">
    <name type="scientific">Ganoderma sinense ZZ0214-1</name>
    <dbReference type="NCBI Taxonomy" id="1077348"/>
    <lineage>
        <taxon>Eukaryota</taxon>
        <taxon>Fungi</taxon>
        <taxon>Dikarya</taxon>
        <taxon>Basidiomycota</taxon>
        <taxon>Agaricomycotina</taxon>
        <taxon>Agaricomycetes</taxon>
        <taxon>Polyporales</taxon>
        <taxon>Polyporaceae</taxon>
        <taxon>Ganoderma</taxon>
    </lineage>
</organism>
<feature type="transmembrane region" description="Helical" evidence="2">
    <location>
        <begin position="386"/>
        <end position="408"/>
    </location>
</feature>
<sequence length="614" mass="67449">MAFTDPWHLTVVRTRGLLFVRPEKSWRPIVSISVVDNDHDHGLPHEVTLGCDGQNPNLKSVIPVHKVKATTKLVIQVFHRSQTKKKHRKRNLVGSASLSFNEFLNKHPLPHPRPVDYDVRLACPPPQRKSPTIGGKQQYSATLTVRFKLHKSSEQLESPPLSPVSASEHYETEPLLSDAPSSSRGAQSETLVTNTPNETGGEREQRPWGKQPERDRLDGTAGLRRRRRRSKKPRVRGFHVDSDSYAETSSGSGSGSDGESYFPETPEDEHFPTIYEDEPGFKFRNADEVDEGGYGVLPMHAGAGGEGAGVGTETSFGERCLYWISPYEEIREAAEGGDCEKAEKVLARLLTEWYVVGASLLALAGIDAAVFGFAPGGLFVLKGFSLGAVSIGAIAAGLGLVYDAWFLVLYSGANGAKFLRIAKDVYNTYFFFSLTCRLPILCMALSMAALMAFLLAVAWTAWPTAVLVMSFVAGLLLTSQFVVFGIHRLANLLVWSVRVAWRALARRSGTSLPCPEAPLRSQGAGVQQSQGRQEEERIQNQNQNQNRSQSQRIEMPVPHPHPCPSPNPNPSPAPVVAAPGYLTADPQKAQVVQWTEEVRMSCEVERPREVAVPS</sequence>
<feature type="compositionally biased region" description="Basic and acidic residues" evidence="1">
    <location>
        <begin position="200"/>
        <end position="218"/>
    </location>
</feature>
<protein>
    <submittedName>
        <fullName evidence="3">Uncharacterized protein</fullName>
    </submittedName>
</protein>
<dbReference type="STRING" id="1077348.A0A2G8SBB3"/>
<feature type="compositionally biased region" description="Polar residues" evidence="1">
    <location>
        <begin position="179"/>
        <end position="198"/>
    </location>
</feature>
<dbReference type="EMBL" id="AYKW01000012">
    <property type="protein sequence ID" value="PIL31041.1"/>
    <property type="molecule type" value="Genomic_DNA"/>
</dbReference>
<feature type="compositionally biased region" description="Low complexity" evidence="1">
    <location>
        <begin position="155"/>
        <end position="165"/>
    </location>
</feature>
<keyword evidence="2" id="KW-1133">Transmembrane helix</keyword>